<dbReference type="Proteomes" id="UP000766486">
    <property type="component" value="Unassembled WGS sequence"/>
</dbReference>
<sequence>MTSFLPLISELLPMILPSSIHVVRAKDLEPKHPTVEGPVLQRQALVGKCGMCATVLTIRPHSESAIRHNSEQGVYTSTFQFSTNGPTDLFEDAIIFLVSGSGVFLVQGGQKEGAQRNELTQGDLVFVPSWTEHQLVNETDEDAVWLLIQSGSRPVGADLTDWGGDEIFTRK</sequence>
<evidence type="ECO:0000313" key="2">
    <source>
        <dbReference type="EMBL" id="VUC20942.1"/>
    </source>
</evidence>
<dbReference type="InterPro" id="IPR014710">
    <property type="entry name" value="RmlC-like_jellyroll"/>
</dbReference>
<dbReference type="InterPro" id="IPR013096">
    <property type="entry name" value="Cupin_2"/>
</dbReference>
<evidence type="ECO:0000313" key="3">
    <source>
        <dbReference type="Proteomes" id="UP000766486"/>
    </source>
</evidence>
<evidence type="ECO:0000259" key="1">
    <source>
        <dbReference type="Pfam" id="PF07883"/>
    </source>
</evidence>
<dbReference type="InterPro" id="IPR011051">
    <property type="entry name" value="RmlC_Cupin_sf"/>
</dbReference>
<proteinExistence type="predicted"/>
<organism evidence="2 3">
    <name type="scientific">Bionectria ochroleuca</name>
    <name type="common">Gliocladium roseum</name>
    <dbReference type="NCBI Taxonomy" id="29856"/>
    <lineage>
        <taxon>Eukaryota</taxon>
        <taxon>Fungi</taxon>
        <taxon>Dikarya</taxon>
        <taxon>Ascomycota</taxon>
        <taxon>Pezizomycotina</taxon>
        <taxon>Sordariomycetes</taxon>
        <taxon>Hypocreomycetidae</taxon>
        <taxon>Hypocreales</taxon>
        <taxon>Bionectriaceae</taxon>
        <taxon>Clonostachys</taxon>
    </lineage>
</organism>
<protein>
    <recommendedName>
        <fullName evidence="1">Cupin type-2 domain-containing protein</fullName>
    </recommendedName>
</protein>
<reference evidence="2 3" key="1">
    <citation type="submission" date="2019-06" db="EMBL/GenBank/DDBJ databases">
        <authorList>
            <person name="Broberg M."/>
        </authorList>
    </citation>
    <scope>NUCLEOTIDE SEQUENCE [LARGE SCALE GENOMIC DNA]</scope>
</reference>
<name>A0ABY6TSE0_BIOOC</name>
<dbReference type="EMBL" id="CABFNS010000315">
    <property type="protein sequence ID" value="VUC20942.1"/>
    <property type="molecule type" value="Genomic_DNA"/>
</dbReference>
<dbReference type="SUPFAM" id="SSF51182">
    <property type="entry name" value="RmlC-like cupins"/>
    <property type="match status" value="1"/>
</dbReference>
<dbReference type="Gene3D" id="2.60.120.10">
    <property type="entry name" value="Jelly Rolls"/>
    <property type="match status" value="1"/>
</dbReference>
<comment type="caution">
    <text evidence="2">The sequence shown here is derived from an EMBL/GenBank/DDBJ whole genome shotgun (WGS) entry which is preliminary data.</text>
</comment>
<keyword evidence="3" id="KW-1185">Reference proteome</keyword>
<accession>A0ABY6TSE0</accession>
<dbReference type="CDD" id="cd02208">
    <property type="entry name" value="cupin_RmlC-like"/>
    <property type="match status" value="1"/>
</dbReference>
<feature type="domain" description="Cupin type-2" evidence="1">
    <location>
        <begin position="93"/>
        <end position="148"/>
    </location>
</feature>
<gene>
    <name evidence="2" type="ORF">CLO192961_LOCUS36937</name>
</gene>
<dbReference type="Pfam" id="PF07883">
    <property type="entry name" value="Cupin_2"/>
    <property type="match status" value="1"/>
</dbReference>